<dbReference type="InterPro" id="IPR013149">
    <property type="entry name" value="ADH-like_C"/>
</dbReference>
<keyword evidence="5 8" id="KW-0560">Oxidoreductase</keyword>
<name>A0A645DZV0_9ZZZZ</name>
<evidence type="ECO:0000256" key="5">
    <source>
        <dbReference type="ARBA" id="ARBA00023002"/>
    </source>
</evidence>
<evidence type="ECO:0000256" key="2">
    <source>
        <dbReference type="ARBA" id="ARBA00008072"/>
    </source>
</evidence>
<dbReference type="SUPFAM" id="SSF51735">
    <property type="entry name" value="NAD(P)-binding Rossmann-fold domains"/>
    <property type="match status" value="1"/>
</dbReference>
<organism evidence="8">
    <name type="scientific">bioreactor metagenome</name>
    <dbReference type="NCBI Taxonomy" id="1076179"/>
    <lineage>
        <taxon>unclassified sequences</taxon>
        <taxon>metagenomes</taxon>
        <taxon>ecological metagenomes</taxon>
    </lineage>
</organism>
<feature type="domain" description="Alcohol dehydrogenase-like C-terminal" evidence="7">
    <location>
        <begin position="22"/>
        <end position="137"/>
    </location>
</feature>
<dbReference type="InterPro" id="IPR036291">
    <property type="entry name" value="NAD(P)-bd_dom_sf"/>
</dbReference>
<dbReference type="GO" id="GO:0046872">
    <property type="term" value="F:metal ion binding"/>
    <property type="evidence" value="ECO:0007669"/>
    <property type="project" value="UniProtKB-KW"/>
</dbReference>
<proteinExistence type="inferred from homology"/>
<comment type="cofactor">
    <cofactor evidence="1">
        <name>Zn(2+)</name>
        <dbReference type="ChEBI" id="CHEBI:29105"/>
    </cofactor>
</comment>
<sequence length="182" mass="20266">MHAVRESRFKTGDRVLVIGAGPIGMLTAFVLRISGASKVFMIEPNEERYKFAKNLGFKAFRNEEELKDELPEGSADLVFEAVGIGPTMDTAVKYCRIKGQIVVVGVFKKPIPVELQRISFCEIGIIGVRVYRDYDFVISAQMLADHPEIGAVITHRMPFEEAKQAFLTIKKGGPAMKLLLHP</sequence>
<keyword evidence="3" id="KW-0479">Metal-binding</keyword>
<dbReference type="Gene3D" id="3.40.50.720">
    <property type="entry name" value="NAD(P)-binding Rossmann-like Domain"/>
    <property type="match status" value="1"/>
</dbReference>
<dbReference type="PANTHER" id="PTHR43161:SF23">
    <property type="entry name" value="(R,R)-BUTANEDIOL DEHYDROGENASE-RELATED"/>
    <property type="match status" value="1"/>
</dbReference>
<reference evidence="8" key="1">
    <citation type="submission" date="2019-08" db="EMBL/GenBank/DDBJ databases">
        <authorList>
            <person name="Kucharzyk K."/>
            <person name="Murdoch R.W."/>
            <person name="Higgins S."/>
            <person name="Loffler F."/>
        </authorList>
    </citation>
    <scope>NUCLEOTIDE SEQUENCE</scope>
</reference>
<feature type="transmembrane region" description="Helical" evidence="6">
    <location>
        <begin position="15"/>
        <end position="33"/>
    </location>
</feature>
<keyword evidence="6" id="KW-0812">Transmembrane</keyword>
<dbReference type="EC" id="1.1.1.401" evidence="8"/>
<dbReference type="GO" id="GO:0016491">
    <property type="term" value="F:oxidoreductase activity"/>
    <property type="evidence" value="ECO:0007669"/>
    <property type="project" value="UniProtKB-KW"/>
</dbReference>
<comment type="caution">
    <text evidence="8">The sequence shown here is derived from an EMBL/GenBank/DDBJ whole genome shotgun (WGS) entry which is preliminary data.</text>
</comment>
<dbReference type="Gene3D" id="3.90.180.10">
    <property type="entry name" value="Medium-chain alcohol dehydrogenases, catalytic domain"/>
    <property type="match status" value="1"/>
</dbReference>
<keyword evidence="4" id="KW-0862">Zinc</keyword>
<evidence type="ECO:0000313" key="8">
    <source>
        <dbReference type="EMBL" id="MPM94917.1"/>
    </source>
</evidence>
<protein>
    <submittedName>
        <fullName evidence="8">2-dehydro-3-deoxy-L-rhamnonate dehydrogenase (NAD(+))</fullName>
        <ecNumber evidence="8">1.1.1.401</ecNumber>
    </submittedName>
</protein>
<comment type="similarity">
    <text evidence="2">Belongs to the zinc-containing alcohol dehydrogenase family.</text>
</comment>
<evidence type="ECO:0000256" key="4">
    <source>
        <dbReference type="ARBA" id="ARBA00022833"/>
    </source>
</evidence>
<dbReference type="AlphaFoldDB" id="A0A645DZV0"/>
<keyword evidence="6" id="KW-1133">Transmembrane helix</keyword>
<accession>A0A645DZV0</accession>
<dbReference type="Pfam" id="PF00107">
    <property type="entry name" value="ADH_zinc_N"/>
    <property type="match status" value="1"/>
</dbReference>
<dbReference type="PANTHER" id="PTHR43161">
    <property type="entry name" value="SORBITOL DEHYDROGENASE"/>
    <property type="match status" value="1"/>
</dbReference>
<evidence type="ECO:0000256" key="3">
    <source>
        <dbReference type="ARBA" id="ARBA00022723"/>
    </source>
</evidence>
<evidence type="ECO:0000259" key="7">
    <source>
        <dbReference type="Pfam" id="PF00107"/>
    </source>
</evidence>
<keyword evidence="6" id="KW-0472">Membrane</keyword>
<dbReference type="EMBL" id="VSSQ01041476">
    <property type="protein sequence ID" value="MPM94917.1"/>
    <property type="molecule type" value="Genomic_DNA"/>
</dbReference>
<evidence type="ECO:0000256" key="1">
    <source>
        <dbReference type="ARBA" id="ARBA00001947"/>
    </source>
</evidence>
<gene>
    <name evidence="8" type="ORF">SDC9_142066</name>
</gene>
<evidence type="ECO:0000256" key="6">
    <source>
        <dbReference type="SAM" id="Phobius"/>
    </source>
</evidence>